<evidence type="ECO:0000313" key="1">
    <source>
        <dbReference type="EMBL" id="CAH0727897.1"/>
    </source>
</evidence>
<dbReference type="Proteomes" id="UP000838878">
    <property type="component" value="Chromosome 7"/>
</dbReference>
<evidence type="ECO:0008006" key="3">
    <source>
        <dbReference type="Google" id="ProtNLM"/>
    </source>
</evidence>
<protein>
    <recommendedName>
        <fullName evidence="3">Transposase</fullName>
    </recommendedName>
</protein>
<reference evidence="1" key="1">
    <citation type="submission" date="2021-12" db="EMBL/GenBank/DDBJ databases">
        <authorList>
            <person name="Martin H S."/>
        </authorList>
    </citation>
    <scope>NUCLEOTIDE SEQUENCE</scope>
</reference>
<name>A0A8J9UY32_9NEOP</name>
<dbReference type="GO" id="GO:0003676">
    <property type="term" value="F:nucleic acid binding"/>
    <property type="evidence" value="ECO:0007669"/>
    <property type="project" value="InterPro"/>
</dbReference>
<sequence>MPNPPYSPDIATYIFISFPKMKLNLKRTHHGGVEEFKDAVTVVLNELTSEDYQGCFESWVLRQRKNPCIGIKGDYCECR</sequence>
<dbReference type="Gene3D" id="3.30.420.10">
    <property type="entry name" value="Ribonuclease H-like superfamily/Ribonuclease H"/>
    <property type="match status" value="1"/>
</dbReference>
<feature type="non-terminal residue" evidence="1">
    <location>
        <position position="79"/>
    </location>
</feature>
<dbReference type="InterPro" id="IPR036397">
    <property type="entry name" value="RNaseH_sf"/>
</dbReference>
<proteinExistence type="predicted"/>
<dbReference type="OrthoDB" id="10017160at2759"/>
<dbReference type="AlphaFoldDB" id="A0A8J9UY32"/>
<evidence type="ECO:0000313" key="2">
    <source>
        <dbReference type="Proteomes" id="UP000838878"/>
    </source>
</evidence>
<dbReference type="EMBL" id="OV170227">
    <property type="protein sequence ID" value="CAH0727897.1"/>
    <property type="molecule type" value="Genomic_DNA"/>
</dbReference>
<gene>
    <name evidence="1" type="ORF">BINO364_LOCUS13177</name>
</gene>
<keyword evidence="2" id="KW-1185">Reference proteome</keyword>
<organism evidence="1 2">
    <name type="scientific">Brenthis ino</name>
    <name type="common">lesser marbled fritillary</name>
    <dbReference type="NCBI Taxonomy" id="405034"/>
    <lineage>
        <taxon>Eukaryota</taxon>
        <taxon>Metazoa</taxon>
        <taxon>Ecdysozoa</taxon>
        <taxon>Arthropoda</taxon>
        <taxon>Hexapoda</taxon>
        <taxon>Insecta</taxon>
        <taxon>Pterygota</taxon>
        <taxon>Neoptera</taxon>
        <taxon>Endopterygota</taxon>
        <taxon>Lepidoptera</taxon>
        <taxon>Glossata</taxon>
        <taxon>Ditrysia</taxon>
        <taxon>Papilionoidea</taxon>
        <taxon>Nymphalidae</taxon>
        <taxon>Heliconiinae</taxon>
        <taxon>Argynnini</taxon>
        <taxon>Brenthis</taxon>
    </lineage>
</organism>
<accession>A0A8J9UY32</accession>